<keyword evidence="4 5" id="KW-0472">Membrane</keyword>
<comment type="caution">
    <text evidence="6">The sequence shown here is derived from an EMBL/GenBank/DDBJ whole genome shotgun (WGS) entry which is preliminary data.</text>
</comment>
<dbReference type="Pfam" id="PF13564">
    <property type="entry name" value="DoxX_2"/>
    <property type="match status" value="1"/>
</dbReference>
<evidence type="ECO:0000313" key="7">
    <source>
        <dbReference type="Proteomes" id="UP001595833"/>
    </source>
</evidence>
<evidence type="ECO:0000313" key="6">
    <source>
        <dbReference type="EMBL" id="MFC5054042.1"/>
    </source>
</evidence>
<organism evidence="6 7">
    <name type="scientific">Saccharothrix xinjiangensis</name>
    <dbReference type="NCBI Taxonomy" id="204798"/>
    <lineage>
        <taxon>Bacteria</taxon>
        <taxon>Bacillati</taxon>
        <taxon>Actinomycetota</taxon>
        <taxon>Actinomycetes</taxon>
        <taxon>Pseudonocardiales</taxon>
        <taxon>Pseudonocardiaceae</taxon>
        <taxon>Saccharothrix</taxon>
    </lineage>
</organism>
<protein>
    <submittedName>
        <fullName evidence="6">DoxX family protein</fullName>
    </submittedName>
</protein>
<evidence type="ECO:0000256" key="2">
    <source>
        <dbReference type="ARBA" id="ARBA00022692"/>
    </source>
</evidence>
<dbReference type="EMBL" id="JBHSJB010000007">
    <property type="protein sequence ID" value="MFC5054042.1"/>
    <property type="molecule type" value="Genomic_DNA"/>
</dbReference>
<proteinExistence type="predicted"/>
<name>A0ABV9XXE8_9PSEU</name>
<dbReference type="InterPro" id="IPR032808">
    <property type="entry name" value="DoxX"/>
</dbReference>
<evidence type="ECO:0000256" key="5">
    <source>
        <dbReference type="SAM" id="Phobius"/>
    </source>
</evidence>
<reference evidence="7" key="1">
    <citation type="journal article" date="2019" name="Int. J. Syst. Evol. Microbiol.">
        <title>The Global Catalogue of Microorganisms (GCM) 10K type strain sequencing project: providing services to taxonomists for standard genome sequencing and annotation.</title>
        <authorList>
            <consortium name="The Broad Institute Genomics Platform"/>
            <consortium name="The Broad Institute Genome Sequencing Center for Infectious Disease"/>
            <person name="Wu L."/>
            <person name="Ma J."/>
        </authorList>
    </citation>
    <scope>NUCLEOTIDE SEQUENCE [LARGE SCALE GENOMIC DNA]</scope>
    <source>
        <strain evidence="7">KCTC 12848</strain>
    </source>
</reference>
<evidence type="ECO:0000256" key="3">
    <source>
        <dbReference type="ARBA" id="ARBA00022989"/>
    </source>
</evidence>
<feature type="transmembrane region" description="Helical" evidence="5">
    <location>
        <begin position="58"/>
        <end position="86"/>
    </location>
</feature>
<evidence type="ECO:0000256" key="1">
    <source>
        <dbReference type="ARBA" id="ARBA00004141"/>
    </source>
</evidence>
<accession>A0ABV9XXE8</accession>
<evidence type="ECO:0000256" key="4">
    <source>
        <dbReference type="ARBA" id="ARBA00023136"/>
    </source>
</evidence>
<keyword evidence="2 5" id="KW-0812">Transmembrane</keyword>
<sequence>MSVQVSSARRVALWVLQAALGAYFVHSGLSLFGDGFVGKFDRIGFGQGLRHVTGVLEVAGGVGLLVPPLAAFAALGLAGVMAGAVVTELVVLLDPGAAVLPALLFALAVAVVLFRWDAVRSAAQRFGK</sequence>
<feature type="transmembrane region" description="Helical" evidence="5">
    <location>
        <begin position="12"/>
        <end position="37"/>
    </location>
</feature>
<feature type="transmembrane region" description="Helical" evidence="5">
    <location>
        <begin position="98"/>
        <end position="116"/>
    </location>
</feature>
<dbReference type="Proteomes" id="UP001595833">
    <property type="component" value="Unassembled WGS sequence"/>
</dbReference>
<keyword evidence="7" id="KW-1185">Reference proteome</keyword>
<comment type="subcellular location">
    <subcellularLocation>
        <location evidence="1">Membrane</location>
        <topology evidence="1">Multi-pass membrane protein</topology>
    </subcellularLocation>
</comment>
<gene>
    <name evidence="6" type="ORF">ACFPFM_09765</name>
</gene>
<dbReference type="RefSeq" id="WP_344042919.1">
    <property type="nucleotide sequence ID" value="NZ_BAAAKE010000038.1"/>
</dbReference>
<keyword evidence="3 5" id="KW-1133">Transmembrane helix</keyword>